<dbReference type="EMBL" id="JAMGBC010000001">
    <property type="protein sequence ID" value="MCL6678437.1"/>
    <property type="molecule type" value="Genomic_DNA"/>
</dbReference>
<accession>A0ABT0RDV6</accession>
<evidence type="ECO:0000256" key="2">
    <source>
        <dbReference type="ARBA" id="ARBA00022692"/>
    </source>
</evidence>
<reference evidence="7" key="1">
    <citation type="submission" date="2022-05" db="EMBL/GenBank/DDBJ databases">
        <authorList>
            <person name="Jo J.-H."/>
            <person name="Im W.-T."/>
        </authorList>
    </citation>
    <scope>NUCLEOTIDE SEQUENCE</scope>
    <source>
        <strain evidence="7">RG327</strain>
    </source>
</reference>
<evidence type="ECO:0000256" key="4">
    <source>
        <dbReference type="ARBA" id="ARBA00023136"/>
    </source>
</evidence>
<keyword evidence="8" id="KW-1185">Reference proteome</keyword>
<dbReference type="InterPro" id="IPR010445">
    <property type="entry name" value="LapA_dom"/>
</dbReference>
<organism evidence="7 8">
    <name type="scientific">Sphingomonas anseongensis</name>
    <dbReference type="NCBI Taxonomy" id="2908207"/>
    <lineage>
        <taxon>Bacteria</taxon>
        <taxon>Pseudomonadati</taxon>
        <taxon>Pseudomonadota</taxon>
        <taxon>Alphaproteobacteria</taxon>
        <taxon>Sphingomonadales</taxon>
        <taxon>Sphingomonadaceae</taxon>
        <taxon>Sphingomonas</taxon>
    </lineage>
</organism>
<name>A0ABT0RDV6_9SPHN</name>
<gene>
    <name evidence="7" type="ORF">LZ519_03780</name>
</gene>
<feature type="transmembrane region" description="Helical" evidence="5">
    <location>
        <begin position="39"/>
        <end position="60"/>
    </location>
</feature>
<evidence type="ECO:0000256" key="3">
    <source>
        <dbReference type="ARBA" id="ARBA00022989"/>
    </source>
</evidence>
<dbReference type="Pfam" id="PF06305">
    <property type="entry name" value="LapA_dom"/>
    <property type="match status" value="1"/>
</dbReference>
<comment type="caution">
    <text evidence="7">The sequence shown here is derived from an EMBL/GenBank/DDBJ whole genome shotgun (WGS) entry which is preliminary data.</text>
</comment>
<keyword evidence="3 5" id="KW-1133">Transmembrane helix</keyword>
<evidence type="ECO:0000256" key="1">
    <source>
        <dbReference type="ARBA" id="ARBA00022475"/>
    </source>
</evidence>
<proteinExistence type="predicted"/>
<evidence type="ECO:0000256" key="5">
    <source>
        <dbReference type="SAM" id="Phobius"/>
    </source>
</evidence>
<protein>
    <submittedName>
        <fullName evidence="7">LapA family protein</fullName>
    </submittedName>
</protein>
<keyword evidence="1" id="KW-1003">Cell membrane</keyword>
<dbReference type="RefSeq" id="WP_249867389.1">
    <property type="nucleotide sequence ID" value="NZ_JAMGBC010000001.1"/>
</dbReference>
<keyword evidence="4 5" id="KW-0472">Membrane</keyword>
<evidence type="ECO:0000259" key="6">
    <source>
        <dbReference type="Pfam" id="PF06305"/>
    </source>
</evidence>
<evidence type="ECO:0000313" key="7">
    <source>
        <dbReference type="EMBL" id="MCL6678437.1"/>
    </source>
</evidence>
<sequence>MRFLKTLVWIVIAVLISLFAARNWRDVTIDLWGNLQADIKIPVLLAISFLLGFVPTWLMFRTKLWRAGNRVAAAQRELPPVPAEPDVAE</sequence>
<dbReference type="Proteomes" id="UP001165343">
    <property type="component" value="Unassembled WGS sequence"/>
</dbReference>
<evidence type="ECO:0000313" key="8">
    <source>
        <dbReference type="Proteomes" id="UP001165343"/>
    </source>
</evidence>
<feature type="domain" description="Lipopolysaccharide assembly protein A" evidence="6">
    <location>
        <begin position="25"/>
        <end position="78"/>
    </location>
</feature>
<keyword evidence="2 5" id="KW-0812">Transmembrane</keyword>